<protein>
    <recommendedName>
        <fullName evidence="4">Single cache domain-containing protein</fullName>
    </recommendedName>
</protein>
<feature type="transmembrane region" description="Helical" evidence="2">
    <location>
        <begin position="158"/>
        <end position="175"/>
    </location>
</feature>
<comment type="caution">
    <text evidence="3">The sequence shown here is derived from an EMBL/GenBank/DDBJ whole genome shotgun (WGS) entry which is preliminary data.</text>
</comment>
<sequence>MIKNGIIFGLLGFIVVFGILFLKELTKEGGNDIAEMVTNDYITRGKFFSFIVREYVEMEDEIGSSAVLNMLKENFKGAKNITVITNDGTILADFDSTKVLEKFKGTMVGNKEIQKVQEGKNMYIGIPVKSGDKKIGEIHIALDMEKFEKKKGFDTKKIIYAVASFLIFFIAGLFIKGGKKEVAQVIDTSSLTAEVENLKQVISNLKKEEEGTIKIIEDKKKEIETIEKEIITKKKELENINAEFSNISEKRKEIENLKSELASLEVKLEDKRSELENLEKNIKEMKEKVPVENEEEALLGNLIGNNIDARLEEKKKQEVELTQRIVAKRREEITISARIEAKKKELMELEKKIESLKKQA</sequence>
<name>A0A7C4Y4R1_UNCW3</name>
<keyword evidence="2" id="KW-0812">Transmembrane</keyword>
<evidence type="ECO:0000256" key="2">
    <source>
        <dbReference type="SAM" id="Phobius"/>
    </source>
</evidence>
<feature type="transmembrane region" description="Helical" evidence="2">
    <location>
        <begin position="6"/>
        <end position="22"/>
    </location>
</feature>
<dbReference type="EMBL" id="DTHG01000001">
    <property type="protein sequence ID" value="HGW90923.1"/>
    <property type="molecule type" value="Genomic_DNA"/>
</dbReference>
<feature type="coiled-coil region" evidence="1">
    <location>
        <begin position="188"/>
        <end position="359"/>
    </location>
</feature>
<evidence type="ECO:0008006" key="4">
    <source>
        <dbReference type="Google" id="ProtNLM"/>
    </source>
</evidence>
<keyword evidence="1" id="KW-0175">Coiled coil</keyword>
<evidence type="ECO:0000256" key="1">
    <source>
        <dbReference type="SAM" id="Coils"/>
    </source>
</evidence>
<dbReference type="AlphaFoldDB" id="A0A7C4Y4R1"/>
<proteinExistence type="predicted"/>
<keyword evidence="2" id="KW-1133">Transmembrane helix</keyword>
<dbReference type="Gene3D" id="1.10.287.2610">
    <property type="match status" value="1"/>
</dbReference>
<keyword evidence="2" id="KW-0472">Membrane</keyword>
<organism evidence="3">
    <name type="scientific">candidate division WOR-3 bacterium</name>
    <dbReference type="NCBI Taxonomy" id="2052148"/>
    <lineage>
        <taxon>Bacteria</taxon>
        <taxon>Bacteria division WOR-3</taxon>
    </lineage>
</organism>
<reference evidence="3" key="1">
    <citation type="journal article" date="2020" name="mSystems">
        <title>Genome- and Community-Level Interaction Insights into Carbon Utilization and Element Cycling Functions of Hydrothermarchaeota in Hydrothermal Sediment.</title>
        <authorList>
            <person name="Zhou Z."/>
            <person name="Liu Y."/>
            <person name="Xu W."/>
            <person name="Pan J."/>
            <person name="Luo Z.H."/>
            <person name="Li M."/>
        </authorList>
    </citation>
    <scope>NUCLEOTIDE SEQUENCE [LARGE SCALE GENOMIC DNA]</scope>
    <source>
        <strain evidence="3">SpSt-780</strain>
    </source>
</reference>
<accession>A0A7C4Y4R1</accession>
<gene>
    <name evidence="3" type="ORF">ENV67_00060</name>
</gene>
<evidence type="ECO:0000313" key="3">
    <source>
        <dbReference type="EMBL" id="HGW90923.1"/>
    </source>
</evidence>